<organism evidence="2 3">
    <name type="scientific">Trapa incisa</name>
    <dbReference type="NCBI Taxonomy" id="236973"/>
    <lineage>
        <taxon>Eukaryota</taxon>
        <taxon>Viridiplantae</taxon>
        <taxon>Streptophyta</taxon>
        <taxon>Embryophyta</taxon>
        <taxon>Tracheophyta</taxon>
        <taxon>Spermatophyta</taxon>
        <taxon>Magnoliopsida</taxon>
        <taxon>eudicotyledons</taxon>
        <taxon>Gunneridae</taxon>
        <taxon>Pentapetalae</taxon>
        <taxon>rosids</taxon>
        <taxon>malvids</taxon>
        <taxon>Myrtales</taxon>
        <taxon>Lythraceae</taxon>
        <taxon>Trapa</taxon>
    </lineage>
</organism>
<name>A0AAN7KPW0_9MYRT</name>
<evidence type="ECO:0000313" key="3">
    <source>
        <dbReference type="Proteomes" id="UP001345219"/>
    </source>
</evidence>
<feature type="compositionally biased region" description="Basic and acidic residues" evidence="1">
    <location>
        <begin position="21"/>
        <end position="41"/>
    </location>
</feature>
<dbReference type="PANTHER" id="PTHR37187">
    <property type="entry name" value="EXPRESSED PROTEIN"/>
    <property type="match status" value="1"/>
</dbReference>
<evidence type="ECO:0000313" key="2">
    <source>
        <dbReference type="EMBL" id="KAK4770745.1"/>
    </source>
</evidence>
<feature type="region of interest" description="Disordered" evidence="1">
    <location>
        <begin position="1"/>
        <end position="102"/>
    </location>
</feature>
<evidence type="ECO:0000256" key="1">
    <source>
        <dbReference type="SAM" id="MobiDB-lite"/>
    </source>
</evidence>
<dbReference type="EMBL" id="JAXIOK010000005">
    <property type="protein sequence ID" value="KAK4770745.1"/>
    <property type="molecule type" value="Genomic_DNA"/>
</dbReference>
<proteinExistence type="predicted"/>
<dbReference type="PANTHER" id="PTHR37187:SF19">
    <property type="entry name" value="(RAPE) HYPOTHETICAL PROTEIN"/>
    <property type="match status" value="1"/>
</dbReference>
<dbReference type="AlphaFoldDB" id="A0AAN7KPW0"/>
<dbReference type="Proteomes" id="UP001345219">
    <property type="component" value="Chromosome 24"/>
</dbReference>
<reference evidence="2 3" key="1">
    <citation type="journal article" date="2023" name="Hortic Res">
        <title>Pangenome of water caltrop reveals structural variations and asymmetric subgenome divergence after allopolyploidization.</title>
        <authorList>
            <person name="Zhang X."/>
            <person name="Chen Y."/>
            <person name="Wang L."/>
            <person name="Yuan Y."/>
            <person name="Fang M."/>
            <person name="Shi L."/>
            <person name="Lu R."/>
            <person name="Comes H.P."/>
            <person name="Ma Y."/>
            <person name="Chen Y."/>
            <person name="Huang G."/>
            <person name="Zhou Y."/>
            <person name="Zheng Z."/>
            <person name="Qiu Y."/>
        </authorList>
    </citation>
    <scope>NUCLEOTIDE SEQUENCE [LARGE SCALE GENOMIC DNA]</scope>
    <source>
        <tissue evidence="2">Roots</tissue>
    </source>
</reference>
<gene>
    <name evidence="2" type="ORF">SAY87_031277</name>
</gene>
<comment type="caution">
    <text evidence="2">The sequence shown here is derived from an EMBL/GenBank/DDBJ whole genome shotgun (WGS) entry which is preliminary data.</text>
</comment>
<feature type="compositionally biased region" description="Basic residues" evidence="1">
    <location>
        <begin position="1"/>
        <end position="20"/>
    </location>
</feature>
<protein>
    <submittedName>
        <fullName evidence="2">Uncharacterized protein</fullName>
    </submittedName>
</protein>
<keyword evidence="3" id="KW-1185">Reference proteome</keyword>
<sequence>MPSGAKKRKAAKKKKAHQQHQSHEMIVEHDGPKHNEEKDSDGGEGEVLSPASQSHSDPFPNDGREHIEGPQPVGSLASENISSEIEPVESAAAAESRFEEMEGMEIVKEEKFDSSESKTVNIECIQVETVEESVNGSQERNDPVDLNNGSQVIENQLVQEEVKQVALEAASQFSELVNHIHPLPEEPAQVSKSSLVIDSIEPVSSVSEKVIHVTEALIEESPADSLLKLKDRDKKLILPRDDAFQAPEAIPEISSKKIDERVIVVTGEINNKSLSDEREIKLSLNREVSGARGNDLIETGRDNLRDESSENKPLISPLPEVVERTSWFGCCGIFDVITGSSR</sequence>
<accession>A0AAN7KPW0</accession>